<dbReference type="GO" id="GO:0005737">
    <property type="term" value="C:cytoplasm"/>
    <property type="evidence" value="ECO:0007669"/>
    <property type="project" value="TreeGrafter"/>
</dbReference>
<proteinExistence type="predicted"/>
<dbReference type="InterPro" id="IPR036291">
    <property type="entry name" value="NAD(P)-bd_dom_sf"/>
</dbReference>
<dbReference type="EMBL" id="CP027754">
    <property type="protein sequence ID" value="AZE54920.1"/>
    <property type="molecule type" value="Genomic_DNA"/>
</dbReference>
<evidence type="ECO:0000313" key="1">
    <source>
        <dbReference type="EMBL" id="AZE54920.1"/>
    </source>
</evidence>
<organism evidence="1 2">
    <name type="scientific">Pseudomonas synxantha</name>
    <dbReference type="NCBI Taxonomy" id="47883"/>
    <lineage>
        <taxon>Bacteria</taxon>
        <taxon>Pseudomonadati</taxon>
        <taxon>Pseudomonadota</taxon>
        <taxon>Gammaproteobacteria</taxon>
        <taxon>Pseudomonadales</taxon>
        <taxon>Pseudomonadaceae</taxon>
        <taxon>Pseudomonas</taxon>
    </lineage>
</organism>
<dbReference type="Gene3D" id="3.40.50.720">
    <property type="entry name" value="NAD(P)-binding Rossmann-like Domain"/>
    <property type="match status" value="1"/>
</dbReference>
<dbReference type="PIRSF" id="PIRSF001439">
    <property type="entry name" value="CryM"/>
    <property type="match status" value="1"/>
</dbReference>
<dbReference type="PANTHER" id="PTHR13812:SF19">
    <property type="entry name" value="KETIMINE REDUCTASE MU-CRYSTALLIN"/>
    <property type="match status" value="1"/>
</dbReference>
<dbReference type="Proteomes" id="UP000268696">
    <property type="component" value="Chromosome"/>
</dbReference>
<dbReference type="AlphaFoldDB" id="A0A3G7U6I9"/>
<dbReference type="RefSeq" id="WP_124377628.1">
    <property type="nucleotide sequence ID" value="NZ_CP027754.1"/>
</dbReference>
<dbReference type="PANTHER" id="PTHR13812">
    <property type="entry name" value="KETIMINE REDUCTASE MU-CRYSTALLIN"/>
    <property type="match status" value="1"/>
</dbReference>
<dbReference type="InterPro" id="IPR003462">
    <property type="entry name" value="ODC_Mu_crystall"/>
</dbReference>
<gene>
    <name evidence="1" type="ORF">C4K03_2765</name>
</gene>
<dbReference type="GO" id="GO:0008473">
    <property type="term" value="F:ornithine cyclodeaminase activity"/>
    <property type="evidence" value="ECO:0007669"/>
    <property type="project" value="UniProtKB-EC"/>
</dbReference>
<keyword evidence="1" id="KW-0456">Lyase</keyword>
<dbReference type="SUPFAM" id="SSF51735">
    <property type="entry name" value="NAD(P)-binding Rossmann-fold domains"/>
    <property type="match status" value="1"/>
</dbReference>
<dbReference type="EC" id="4.3.1.12" evidence="1"/>
<evidence type="ECO:0000313" key="2">
    <source>
        <dbReference type="Proteomes" id="UP000268696"/>
    </source>
</evidence>
<accession>A0A3G7U6I9</accession>
<name>A0A3G7U6I9_9PSED</name>
<dbReference type="Pfam" id="PF02423">
    <property type="entry name" value="OCD_Mu_crystall"/>
    <property type="match status" value="1"/>
</dbReference>
<dbReference type="InterPro" id="IPR023401">
    <property type="entry name" value="ODC_N"/>
</dbReference>
<sequence length="307" mass="33251">MDVLTETAIHHVLSMSEAIRALHAGYASYDGTDHHPPRTLLRVSEQDATFGVMPYYSTRDNLYIVKVVSHHVFNRRRGRKSINGLIIVQDGATGEVKAQFDAATITALRTGATAGLATDLLARKNSKTLAVIGTGDQAAAALDAVLCVRNIGRVAVYSRSKDNAGSFIDHATEKYGRRVVFHGCEDARAALCGADIVCTATTCAEPLFSADDVAQGVHVNAIGKHTPVSREFPLELVPRSILLVEDREAAIREAGGYHRHAISIPEMLQAEHREYQSQTTIFSSVGTAFQDACICVAILKKLQLLKT</sequence>
<dbReference type="Gene3D" id="3.30.1780.10">
    <property type="entry name" value="ornithine cyclodeaminase, domain 1"/>
    <property type="match status" value="1"/>
</dbReference>
<protein>
    <submittedName>
        <fullName evidence="1">Ornithine cyclodeaminase</fullName>
        <ecNumber evidence="1">4.3.1.12</ecNumber>
    </submittedName>
</protein>
<reference evidence="1 2" key="1">
    <citation type="submission" date="2018-03" db="EMBL/GenBank/DDBJ databases">
        <title>Diversity of phytobeneficial traits revealed by whole-genome analysis of worldwide-isolated phenazine-producing Pseudomonas spp.</title>
        <authorList>
            <person name="Biessy A."/>
            <person name="Novinscak A."/>
            <person name="Blom J."/>
            <person name="Leger G."/>
            <person name="Thomashow L.S."/>
            <person name="Cazorla F.M."/>
            <person name="Josic D."/>
            <person name="Filion M."/>
        </authorList>
    </citation>
    <scope>NUCLEOTIDE SEQUENCE [LARGE SCALE GENOMIC DNA]</scope>
    <source>
        <strain evidence="1 2">30B</strain>
    </source>
</reference>